<evidence type="ECO:0000256" key="2">
    <source>
        <dbReference type="ARBA" id="ARBA00022598"/>
    </source>
</evidence>
<dbReference type="PANTHER" id="PTHR43605">
    <property type="entry name" value="ACYL-COENZYME A SYNTHETASE"/>
    <property type="match status" value="1"/>
</dbReference>
<dbReference type="InterPro" id="IPR025110">
    <property type="entry name" value="AMP-bd_C"/>
</dbReference>
<dbReference type="PANTHER" id="PTHR43605:SF10">
    <property type="entry name" value="ACYL-COA SYNTHETASE MEDIUM CHAIN FAMILY MEMBER 3"/>
    <property type="match status" value="1"/>
</dbReference>
<evidence type="ECO:0000256" key="1">
    <source>
        <dbReference type="ARBA" id="ARBA00006432"/>
    </source>
</evidence>
<proteinExistence type="inferred from homology"/>
<evidence type="ECO:0000313" key="7">
    <source>
        <dbReference type="EMBL" id="HIU99467.1"/>
    </source>
</evidence>
<keyword evidence="3" id="KW-0547">Nucleotide-binding</keyword>
<dbReference type="FunFam" id="3.30.300.30:FF:000005">
    <property type="entry name" value="Acyl-coenzyme A synthetase ACSM5, mitochondrial"/>
    <property type="match status" value="1"/>
</dbReference>
<dbReference type="Pfam" id="PF00501">
    <property type="entry name" value="AMP-binding"/>
    <property type="match status" value="1"/>
</dbReference>
<dbReference type="InterPro" id="IPR042099">
    <property type="entry name" value="ANL_N_sf"/>
</dbReference>
<dbReference type="AlphaFoldDB" id="A0A9D1SWB5"/>
<feature type="domain" description="AMP-dependent synthetase/ligase" evidence="5">
    <location>
        <begin position="42"/>
        <end position="411"/>
    </location>
</feature>
<gene>
    <name evidence="7" type="ORF">IAC73_06460</name>
</gene>
<dbReference type="InterPro" id="IPR000873">
    <property type="entry name" value="AMP-dep_synth/lig_dom"/>
</dbReference>
<protein>
    <submittedName>
        <fullName evidence="7">AMP-binding protein</fullName>
    </submittedName>
</protein>
<dbReference type="EMBL" id="DVOE01000094">
    <property type="protein sequence ID" value="HIU99467.1"/>
    <property type="molecule type" value="Genomic_DNA"/>
</dbReference>
<dbReference type="GO" id="GO:0005524">
    <property type="term" value="F:ATP binding"/>
    <property type="evidence" value="ECO:0007669"/>
    <property type="project" value="UniProtKB-KW"/>
</dbReference>
<evidence type="ECO:0000259" key="6">
    <source>
        <dbReference type="Pfam" id="PF13193"/>
    </source>
</evidence>
<comment type="similarity">
    <text evidence="1">Belongs to the ATP-dependent AMP-binding enzyme family.</text>
</comment>
<dbReference type="Gene3D" id="3.30.300.30">
    <property type="match status" value="1"/>
</dbReference>
<evidence type="ECO:0000256" key="3">
    <source>
        <dbReference type="ARBA" id="ARBA00022741"/>
    </source>
</evidence>
<keyword evidence="2" id="KW-0436">Ligase</keyword>
<dbReference type="GO" id="GO:0006637">
    <property type="term" value="P:acyl-CoA metabolic process"/>
    <property type="evidence" value="ECO:0007669"/>
    <property type="project" value="TreeGrafter"/>
</dbReference>
<evidence type="ECO:0000259" key="5">
    <source>
        <dbReference type="Pfam" id="PF00501"/>
    </source>
</evidence>
<dbReference type="GO" id="GO:0015645">
    <property type="term" value="F:fatty acid ligase activity"/>
    <property type="evidence" value="ECO:0007669"/>
    <property type="project" value="TreeGrafter"/>
</dbReference>
<dbReference type="InterPro" id="IPR045851">
    <property type="entry name" value="AMP-bd_C_sf"/>
</dbReference>
<dbReference type="Pfam" id="PF13193">
    <property type="entry name" value="AMP-binding_C"/>
    <property type="match status" value="1"/>
</dbReference>
<reference evidence="7" key="2">
    <citation type="journal article" date="2021" name="PeerJ">
        <title>Extensive microbial diversity within the chicken gut microbiome revealed by metagenomics and culture.</title>
        <authorList>
            <person name="Gilroy R."/>
            <person name="Ravi A."/>
            <person name="Getino M."/>
            <person name="Pursley I."/>
            <person name="Horton D.L."/>
            <person name="Alikhan N.F."/>
            <person name="Baker D."/>
            <person name="Gharbi K."/>
            <person name="Hall N."/>
            <person name="Watson M."/>
            <person name="Adriaenssens E.M."/>
            <person name="Foster-Nyarko E."/>
            <person name="Jarju S."/>
            <person name="Secka A."/>
            <person name="Antonio M."/>
            <person name="Oren A."/>
            <person name="Chaudhuri R.R."/>
            <person name="La Ragione R."/>
            <person name="Hildebrand F."/>
            <person name="Pallen M.J."/>
        </authorList>
    </citation>
    <scope>NUCLEOTIDE SEQUENCE</scope>
    <source>
        <strain evidence="7">10406</strain>
    </source>
</reference>
<keyword evidence="4" id="KW-0067">ATP-binding</keyword>
<reference evidence="7" key="1">
    <citation type="submission" date="2020-10" db="EMBL/GenBank/DDBJ databases">
        <authorList>
            <person name="Gilroy R."/>
        </authorList>
    </citation>
    <scope>NUCLEOTIDE SEQUENCE</scope>
    <source>
        <strain evidence="7">10406</strain>
    </source>
</reference>
<evidence type="ECO:0000313" key="8">
    <source>
        <dbReference type="Proteomes" id="UP000886857"/>
    </source>
</evidence>
<dbReference type="SUPFAM" id="SSF56801">
    <property type="entry name" value="Acetyl-CoA synthetase-like"/>
    <property type="match status" value="1"/>
</dbReference>
<evidence type="ECO:0000256" key="4">
    <source>
        <dbReference type="ARBA" id="ARBA00022840"/>
    </source>
</evidence>
<organism evidence="7 8">
    <name type="scientific">Candidatus Limadaptatus stercoripullorum</name>
    <dbReference type="NCBI Taxonomy" id="2840846"/>
    <lineage>
        <taxon>Bacteria</taxon>
        <taxon>Bacillati</taxon>
        <taxon>Bacillota</taxon>
        <taxon>Clostridia</taxon>
        <taxon>Eubacteriales</taxon>
        <taxon>Candidatus Limadaptatus</taxon>
    </lineage>
</organism>
<accession>A0A9D1SWB5</accession>
<dbReference type="GO" id="GO:0016405">
    <property type="term" value="F:CoA-ligase activity"/>
    <property type="evidence" value="ECO:0007669"/>
    <property type="project" value="UniProtKB-ARBA"/>
</dbReference>
<dbReference type="GO" id="GO:0004321">
    <property type="term" value="F:fatty-acyl-CoA synthase activity"/>
    <property type="evidence" value="ECO:0007669"/>
    <property type="project" value="TreeGrafter"/>
</dbReference>
<dbReference type="Proteomes" id="UP000886857">
    <property type="component" value="Unassembled WGS sequence"/>
</dbReference>
<name>A0A9D1SWB5_9FIRM</name>
<dbReference type="InterPro" id="IPR051087">
    <property type="entry name" value="Mitochondrial_ACSM"/>
</dbReference>
<comment type="caution">
    <text evidence="7">The sequence shown here is derived from an EMBL/GenBank/DDBJ whole genome shotgun (WGS) entry which is preliminary data.</text>
</comment>
<sequence length="548" mass="61718">MELYQRFLTEKTDANGMLESVDFHAPESFNFGFDVVDYYGTEEPDRRAMIWVGSDGEEERIFTFGDMMKLSARAANYFKALGITKGDRVLLVLRRHWEFWPTIVALHKIGAITIPATDQLKEKDFVYRFDAAGVKAIVCTTSGTVIDEAEGACERCPQVTIKVSVGEKKEGWHHFGSEWEAFSDIYPRPSDGSAPMRDELMLMYFTSGTTAYPKIAAHEHTYALAHFLTAKWWHNVRKDGIHFTVAETGWGKAVWGKLYGQWLCGACVFTYDFERFDQEKLLGMIEKYRITTFCAPPTIYRFMIKADLSKHDLSSLEYITTAGEAVNPEVFNQMKTATGLTLMEGFGQTETTLTIANLVGMTPKPGSMGKPTPIYKLRIVSPDGSNTPMGEAGEICVDISEGRPYGLFREYYGDPENTKSVMHDGLYHTGDTAYYDEDGYLFFVGRTDDIIKSSGYRIGPFEIESVLMEHPAVLECAVTGVPDPTRGQVVKATIVLTAGYEASDELAKEIQHFVKELTAPYKYPRVVEFVKELPKTISGKIRRTELRK</sequence>
<dbReference type="Gene3D" id="3.40.50.12780">
    <property type="entry name" value="N-terminal domain of ligase-like"/>
    <property type="match status" value="1"/>
</dbReference>
<feature type="domain" description="AMP-binding enzyme C-terminal" evidence="6">
    <location>
        <begin position="462"/>
        <end position="540"/>
    </location>
</feature>
<dbReference type="GO" id="GO:0006633">
    <property type="term" value="P:fatty acid biosynthetic process"/>
    <property type="evidence" value="ECO:0007669"/>
    <property type="project" value="TreeGrafter"/>
</dbReference>